<proteinExistence type="predicted"/>
<dbReference type="GO" id="GO:0003824">
    <property type="term" value="F:catalytic activity"/>
    <property type="evidence" value="ECO:0007669"/>
    <property type="project" value="UniProtKB-ARBA"/>
</dbReference>
<evidence type="ECO:0000259" key="3">
    <source>
        <dbReference type="PROSITE" id="PS50887"/>
    </source>
</evidence>
<dbReference type="SMART" id="SM00267">
    <property type="entry name" value="GGDEF"/>
    <property type="match status" value="1"/>
</dbReference>
<reference evidence="4 5" key="1">
    <citation type="submission" date="2018-07" db="EMBL/GenBank/DDBJ databases">
        <title>Pseudomonas laoshanensis sp. nov., isolated from soil.</title>
        <authorList>
            <person name="Sun J."/>
            <person name="Yu L."/>
            <person name="Wang M."/>
            <person name="Zhang C."/>
        </authorList>
    </citation>
    <scope>NUCLEOTIDE SEQUENCE [LARGE SCALE GENOMIC DNA]</scope>
    <source>
        <strain evidence="4 5">Y22</strain>
    </source>
</reference>
<feature type="domain" description="GGDEF" evidence="3">
    <location>
        <begin position="215"/>
        <end position="347"/>
    </location>
</feature>
<dbReference type="AlphaFoldDB" id="A0A7V7KXJ6"/>
<dbReference type="Pfam" id="PF01590">
    <property type="entry name" value="GAF"/>
    <property type="match status" value="1"/>
</dbReference>
<name>A0A7V7KXJ6_9GAMM</name>
<dbReference type="PROSITE" id="PS50887">
    <property type="entry name" value="GGDEF"/>
    <property type="match status" value="1"/>
</dbReference>
<dbReference type="Pfam" id="PF00990">
    <property type="entry name" value="GGDEF"/>
    <property type="match status" value="1"/>
</dbReference>
<dbReference type="InterPro" id="IPR000160">
    <property type="entry name" value="GGDEF_dom"/>
</dbReference>
<evidence type="ECO:0000256" key="1">
    <source>
        <dbReference type="ARBA" id="ARBA00001946"/>
    </source>
</evidence>
<dbReference type="SUPFAM" id="SSF55073">
    <property type="entry name" value="Nucleotide cyclase"/>
    <property type="match status" value="1"/>
</dbReference>
<evidence type="ECO:0000313" key="5">
    <source>
        <dbReference type="Proteomes" id="UP000463138"/>
    </source>
</evidence>
<dbReference type="FunFam" id="3.30.70.270:FF:000001">
    <property type="entry name" value="Diguanylate cyclase domain protein"/>
    <property type="match status" value="1"/>
</dbReference>
<gene>
    <name evidence="4" type="ORF">DT594_08030</name>
</gene>
<dbReference type="SUPFAM" id="SSF55781">
    <property type="entry name" value="GAF domain-like"/>
    <property type="match status" value="1"/>
</dbReference>
<dbReference type="SMART" id="SM00065">
    <property type="entry name" value="GAF"/>
    <property type="match status" value="1"/>
</dbReference>
<accession>A0A7V7KXJ6</accession>
<dbReference type="NCBIfam" id="TIGR00254">
    <property type="entry name" value="GGDEF"/>
    <property type="match status" value="1"/>
</dbReference>
<keyword evidence="5" id="KW-1185">Reference proteome</keyword>
<dbReference type="PANTHER" id="PTHR43102">
    <property type="entry name" value="SLR1143 PROTEIN"/>
    <property type="match status" value="1"/>
</dbReference>
<evidence type="ECO:0000256" key="2">
    <source>
        <dbReference type="ARBA" id="ARBA00004533"/>
    </source>
</evidence>
<comment type="cofactor">
    <cofactor evidence="1">
        <name>Mg(2+)</name>
        <dbReference type="ChEBI" id="CHEBI:18420"/>
    </cofactor>
</comment>
<sequence>MLEPMPPDNEVERQRDLEQLHILDTPADPQIDALLRIAQRLFGTRTVLVTLIDGDRQWFKGRRGMSLSETPRRLSFCGHAIHHEAIMEVQDALQDPRFCDNPLVQGEPHIRFYAGIPLHGPAGHRIGTFCLIDGSPRQLSEDERQSMRDFARLIDGVFNALLLYRNLQKNLLGLQRELSDARRRALLDPLTQLWNREGLQQMLSSYVRRAQREQLLVGFIYADMDHFKRINDELGHGVGDQVLVEAGQRLIAAVRPQDLAIRLGGEELGVLALVRNHDQLAVIAERIRNAIRADKVVVDEHRLDVTISLGTAVMRADDVDQGVELIDVADQALYAAKQAGRDRVVRG</sequence>
<dbReference type="Proteomes" id="UP000463138">
    <property type="component" value="Unassembled WGS sequence"/>
</dbReference>
<evidence type="ECO:0000313" key="4">
    <source>
        <dbReference type="EMBL" id="KAA0694819.1"/>
    </source>
</evidence>
<dbReference type="Gene3D" id="3.30.450.40">
    <property type="match status" value="1"/>
</dbReference>
<dbReference type="GO" id="GO:0005886">
    <property type="term" value="C:plasma membrane"/>
    <property type="evidence" value="ECO:0007669"/>
    <property type="project" value="UniProtKB-SubCell"/>
</dbReference>
<dbReference type="OrthoDB" id="9812358at2"/>
<comment type="caution">
    <text evidence="4">The sequence shown here is derived from an EMBL/GenBank/DDBJ whole genome shotgun (WGS) entry which is preliminary data.</text>
</comment>
<dbReference type="InterPro" id="IPR029016">
    <property type="entry name" value="GAF-like_dom_sf"/>
</dbReference>
<dbReference type="Gene3D" id="3.30.70.270">
    <property type="match status" value="1"/>
</dbReference>
<dbReference type="InterPro" id="IPR043128">
    <property type="entry name" value="Rev_trsase/Diguanyl_cyclase"/>
</dbReference>
<comment type="subcellular location">
    <subcellularLocation>
        <location evidence="2">Cell inner membrane</location>
    </subcellularLocation>
</comment>
<organism evidence="4 5">
    <name type="scientific">Halopseudomonas laoshanensis</name>
    <dbReference type="NCBI Taxonomy" id="2268758"/>
    <lineage>
        <taxon>Bacteria</taxon>
        <taxon>Pseudomonadati</taxon>
        <taxon>Pseudomonadota</taxon>
        <taxon>Gammaproteobacteria</taxon>
        <taxon>Pseudomonadales</taxon>
        <taxon>Pseudomonadaceae</taxon>
        <taxon>Halopseudomonas</taxon>
    </lineage>
</organism>
<dbReference type="InterPro" id="IPR029787">
    <property type="entry name" value="Nucleotide_cyclase"/>
</dbReference>
<dbReference type="RefSeq" id="WP_149332206.1">
    <property type="nucleotide sequence ID" value="NZ_QOVF01000002.1"/>
</dbReference>
<dbReference type="EMBL" id="QOVF01000002">
    <property type="protein sequence ID" value="KAA0694819.1"/>
    <property type="molecule type" value="Genomic_DNA"/>
</dbReference>
<protein>
    <submittedName>
        <fullName evidence="4">Sensor domain-containing diguanylate cyclase</fullName>
    </submittedName>
</protein>
<dbReference type="InterPro" id="IPR003018">
    <property type="entry name" value="GAF"/>
</dbReference>
<dbReference type="CDD" id="cd01949">
    <property type="entry name" value="GGDEF"/>
    <property type="match status" value="1"/>
</dbReference>
<dbReference type="PANTHER" id="PTHR43102:SF2">
    <property type="entry name" value="GAF DOMAIN-CONTAINING PROTEIN"/>
    <property type="match status" value="1"/>
</dbReference>